<dbReference type="AlphaFoldDB" id="A0A5C0AWZ1"/>
<evidence type="ECO:0000256" key="8">
    <source>
        <dbReference type="PIRSR" id="PIRSR602081-1"/>
    </source>
</evidence>
<reference evidence="11 12" key="1">
    <citation type="submission" date="2019-08" db="EMBL/GenBank/DDBJ databases">
        <title>Amphibian skin-associated Pigmentiphaga: genome sequence and occurrence across geography and hosts.</title>
        <authorList>
            <person name="Bletz M.C."/>
            <person name="Bunk B."/>
            <person name="Sproeer C."/>
            <person name="Biwer P."/>
            <person name="Reiter S."/>
            <person name="Rabemananjara F.C.E."/>
            <person name="Schulz S."/>
            <person name="Overmann J."/>
            <person name="Vences M."/>
        </authorList>
    </citation>
    <scope>NUCLEOTIDE SEQUENCE [LARGE SCALE GENOMIC DNA]</scope>
    <source>
        <strain evidence="11 12">Mada1488</strain>
    </source>
</reference>
<dbReference type="GO" id="GO:0000719">
    <property type="term" value="P:photoreactive repair"/>
    <property type="evidence" value="ECO:0007669"/>
    <property type="project" value="UniProtKB-ARBA"/>
</dbReference>
<keyword evidence="12" id="KW-1185">Reference proteome</keyword>
<organism evidence="11 12">
    <name type="scientific">Pigmentiphaga aceris</name>
    <dbReference type="NCBI Taxonomy" id="1940612"/>
    <lineage>
        <taxon>Bacteria</taxon>
        <taxon>Pseudomonadati</taxon>
        <taxon>Pseudomonadota</taxon>
        <taxon>Betaproteobacteria</taxon>
        <taxon>Burkholderiales</taxon>
        <taxon>Alcaligenaceae</taxon>
        <taxon>Pigmentiphaga</taxon>
    </lineage>
</organism>
<evidence type="ECO:0000256" key="9">
    <source>
        <dbReference type="RuleBase" id="RU004182"/>
    </source>
</evidence>
<dbReference type="OrthoDB" id="9772484at2"/>
<dbReference type="GO" id="GO:0071949">
    <property type="term" value="F:FAD binding"/>
    <property type="evidence" value="ECO:0007669"/>
    <property type="project" value="TreeGrafter"/>
</dbReference>
<feature type="binding site" evidence="8">
    <location>
        <position position="228"/>
    </location>
    <ligand>
        <name>FAD</name>
        <dbReference type="ChEBI" id="CHEBI:57692"/>
    </ligand>
</feature>
<dbReference type="GO" id="GO:0009416">
    <property type="term" value="P:response to light stimulus"/>
    <property type="evidence" value="ECO:0007669"/>
    <property type="project" value="TreeGrafter"/>
</dbReference>
<dbReference type="InterPro" id="IPR005101">
    <property type="entry name" value="Cryptochr/Photolyase_FAD-bd"/>
</dbReference>
<dbReference type="InterPro" id="IPR036134">
    <property type="entry name" value="Crypto/Photolyase_FAD-like_sf"/>
</dbReference>
<feature type="domain" description="Photolyase/cryptochrome alpha/beta" evidence="10">
    <location>
        <begin position="6"/>
        <end position="135"/>
    </location>
</feature>
<dbReference type="Gene3D" id="1.10.579.10">
    <property type="entry name" value="DNA Cyclobutane Dipyrimidine Photolyase, subunit A, domain 3"/>
    <property type="match status" value="1"/>
</dbReference>
<dbReference type="PANTHER" id="PTHR11455">
    <property type="entry name" value="CRYPTOCHROME"/>
    <property type="match status" value="1"/>
</dbReference>
<dbReference type="RefSeq" id="WP_148815549.1">
    <property type="nucleotide sequence ID" value="NZ_CP043046.1"/>
</dbReference>
<dbReference type="PRINTS" id="PR00147">
    <property type="entry name" value="DNAPHOTLYASE"/>
</dbReference>
<dbReference type="InterPro" id="IPR036155">
    <property type="entry name" value="Crypto/Photolyase_N_sf"/>
</dbReference>
<keyword evidence="5 8" id="KW-0274">FAD</keyword>
<evidence type="ECO:0000256" key="6">
    <source>
        <dbReference type="ARBA" id="ARBA00022991"/>
    </source>
</evidence>
<dbReference type="InterPro" id="IPR014729">
    <property type="entry name" value="Rossmann-like_a/b/a_fold"/>
</dbReference>
<keyword evidence="4 8" id="KW-0285">Flavoprotein</keyword>
<feature type="binding site" evidence="8">
    <location>
        <position position="273"/>
    </location>
    <ligand>
        <name>FAD</name>
        <dbReference type="ChEBI" id="CHEBI:57692"/>
    </ligand>
</feature>
<feature type="binding site" evidence="8">
    <location>
        <begin position="240"/>
        <end position="244"/>
    </location>
    <ligand>
        <name>FAD</name>
        <dbReference type="ChEBI" id="CHEBI:57692"/>
    </ligand>
</feature>
<comment type="cofactor">
    <cofactor evidence="8">
        <name>FAD</name>
        <dbReference type="ChEBI" id="CHEBI:57692"/>
    </cofactor>
    <text evidence="8">Binds 1 FAD per subunit.</text>
</comment>
<dbReference type="Pfam" id="PF00875">
    <property type="entry name" value="DNA_photolyase"/>
    <property type="match status" value="1"/>
</dbReference>
<accession>A0A5C0AWZ1</accession>
<dbReference type="SUPFAM" id="SSF52425">
    <property type="entry name" value="Cryptochrome/photolyase, N-terminal domain"/>
    <property type="match status" value="1"/>
</dbReference>
<comment type="catalytic activity">
    <reaction evidence="7">
        <text>cyclobutadipyrimidine (in DNA) = 2 pyrimidine residues (in DNA).</text>
        <dbReference type="EC" id="4.1.99.3"/>
    </reaction>
</comment>
<dbReference type="KEGG" id="pacr:FXN63_13290"/>
<evidence type="ECO:0000313" key="11">
    <source>
        <dbReference type="EMBL" id="QEI06695.1"/>
    </source>
</evidence>
<keyword evidence="6 9" id="KW-0157">Chromophore</keyword>
<proteinExistence type="inferred from homology"/>
<dbReference type="PANTHER" id="PTHR11455:SF9">
    <property type="entry name" value="CRYPTOCHROME CIRCADIAN CLOCK 5 ISOFORM X1"/>
    <property type="match status" value="1"/>
</dbReference>
<feature type="binding site" evidence="8">
    <location>
        <begin position="276"/>
        <end position="283"/>
    </location>
    <ligand>
        <name>FAD</name>
        <dbReference type="ChEBI" id="CHEBI:57692"/>
    </ligand>
</feature>
<evidence type="ECO:0000313" key="12">
    <source>
        <dbReference type="Proteomes" id="UP000325161"/>
    </source>
</evidence>
<dbReference type="PROSITE" id="PS51645">
    <property type="entry name" value="PHR_CRY_ALPHA_BETA"/>
    <property type="match status" value="1"/>
</dbReference>
<evidence type="ECO:0000256" key="3">
    <source>
        <dbReference type="ARBA" id="ARBA00014046"/>
    </source>
</evidence>
<keyword evidence="11" id="KW-0456">Lyase</keyword>
<evidence type="ECO:0000256" key="5">
    <source>
        <dbReference type="ARBA" id="ARBA00022827"/>
    </source>
</evidence>
<dbReference type="SUPFAM" id="SSF48173">
    <property type="entry name" value="Cryptochrome/photolyase FAD-binding domain"/>
    <property type="match status" value="1"/>
</dbReference>
<protein>
    <recommendedName>
        <fullName evidence="3">Deoxyribodipyrimidine photo-lyase</fullName>
        <ecNumber evidence="2">4.1.99.3</ecNumber>
    </recommendedName>
</protein>
<dbReference type="EC" id="4.1.99.3" evidence="2"/>
<dbReference type="GO" id="GO:0003904">
    <property type="term" value="F:deoxyribodipyrimidine photo-lyase activity"/>
    <property type="evidence" value="ECO:0007669"/>
    <property type="project" value="UniProtKB-EC"/>
</dbReference>
<evidence type="ECO:0000256" key="4">
    <source>
        <dbReference type="ARBA" id="ARBA00022630"/>
    </source>
</evidence>
<dbReference type="FunFam" id="1.10.579.10:FF:000003">
    <property type="entry name" value="Deoxyribodipyrimidine photo-lyase"/>
    <property type="match status" value="1"/>
</dbReference>
<dbReference type="Proteomes" id="UP000325161">
    <property type="component" value="Chromosome"/>
</dbReference>
<dbReference type="Gene3D" id="1.25.40.80">
    <property type="match status" value="1"/>
</dbReference>
<gene>
    <name evidence="11" type="ORF">FXN63_13290</name>
</gene>
<sequence length="476" mass="53709">MPSTSARALFWFRRDLRLDDNHALARALTEVGDVVPVFIFDRNILDPLPRQDRRVEFIHAAVASLKARLQELGSDLIVRHGDAVTWIARLAGEHKVSAVYTNEDYEPDAIARDVLAARALGVRDIPLRTFKDTVIFARAEVMTGQKKPYTVFTPYKKQWRERLGHDAVAAHPSADHLDKLAKLPESPMPSLEKLGFEPAGLAETKIDASEAGAQAALERFVDRAIVRYHEDRDFPALPGTSRLSVHNRFGTVSIRALARAALAAPKGEGAETWLSELAWRDFYFQLLYHYPDVATQPFKTEYTDIAWQNDPELFAAWCEGRTGYPIVDAAMIQLNTSGFMHNRLRMIVASFLTKDLLVDYRWGEAYFAKQLLDFDQAPNNGGWQWAASTGCDAQPYFRIFNPSRQSERFDPDAKFIKHYLPALAKADAKLLHAPWENSSKLAASGVKLGVDYPRPVVDHATQRDACLVMFKKIRET</sequence>
<comment type="similarity">
    <text evidence="9">Belongs to the DNA photolyase family.</text>
</comment>
<evidence type="ECO:0000256" key="7">
    <source>
        <dbReference type="ARBA" id="ARBA00033999"/>
    </source>
</evidence>
<evidence type="ECO:0000259" key="10">
    <source>
        <dbReference type="PROSITE" id="PS51645"/>
    </source>
</evidence>
<name>A0A5C0AWZ1_9BURK</name>
<comment type="cofactor">
    <cofactor evidence="1">
        <name>(6R)-5,10-methylene-5,6,7,8-tetrahydrofolate</name>
        <dbReference type="ChEBI" id="CHEBI:15636"/>
    </cofactor>
</comment>
<dbReference type="EMBL" id="CP043046">
    <property type="protein sequence ID" value="QEI06695.1"/>
    <property type="molecule type" value="Genomic_DNA"/>
</dbReference>
<feature type="binding site" evidence="8">
    <location>
        <begin position="373"/>
        <end position="375"/>
    </location>
    <ligand>
        <name>FAD</name>
        <dbReference type="ChEBI" id="CHEBI:57692"/>
    </ligand>
</feature>
<evidence type="ECO:0000256" key="2">
    <source>
        <dbReference type="ARBA" id="ARBA00013149"/>
    </source>
</evidence>
<dbReference type="GO" id="GO:0003677">
    <property type="term" value="F:DNA binding"/>
    <property type="evidence" value="ECO:0007669"/>
    <property type="project" value="TreeGrafter"/>
</dbReference>
<dbReference type="InterPro" id="IPR006050">
    <property type="entry name" value="DNA_photolyase_N"/>
</dbReference>
<dbReference type="InterPro" id="IPR002081">
    <property type="entry name" value="Cryptochrome/DNA_photolyase_1"/>
</dbReference>
<dbReference type="Gene3D" id="3.40.50.620">
    <property type="entry name" value="HUPs"/>
    <property type="match status" value="1"/>
</dbReference>
<dbReference type="Pfam" id="PF03441">
    <property type="entry name" value="FAD_binding_7"/>
    <property type="match status" value="1"/>
</dbReference>
<evidence type="ECO:0000256" key="1">
    <source>
        <dbReference type="ARBA" id="ARBA00001932"/>
    </source>
</evidence>